<dbReference type="EMBL" id="AYZF01000013">
    <property type="protein sequence ID" value="KRN06083.1"/>
    <property type="molecule type" value="Genomic_DNA"/>
</dbReference>
<dbReference type="OrthoDB" id="9810135at2"/>
<sequence length="258" mass="30216">MVKERLVILGNGFDLALGQKNSYNEFFGWLDNNDKISKFPKYTEYENNTTLYQVNKSIGDSLLDNKTVNVWVYYFQLIKLPDNPEWRNIESNIRQVLIQNEKHIQKVDLTILEYLNFFEKNKRLALIIKSIKKSVEYDLSDTNIEKKSIIFEVSSSELSIYTFLLNQLNQFEELFTDYLDLDTTTASPYKYIELLNSMDVTRTSNKKILTFNYSVLGDYNEFTRNIHGTTDDKNIIFGLDSSTIPSTSPIYQRVENYA</sequence>
<evidence type="ECO:0000313" key="1">
    <source>
        <dbReference type="EMBL" id="KRN06083.1"/>
    </source>
</evidence>
<dbReference type="AlphaFoldDB" id="A0A023CWV3"/>
<dbReference type="InterPro" id="IPR025935">
    <property type="entry name" value="AbiH"/>
</dbReference>
<organism evidence="1 2">
    <name type="scientific">Liquorilactobacillus sucicola DSM 21376 = JCM 15457</name>
    <dbReference type="NCBI Taxonomy" id="1423806"/>
    <lineage>
        <taxon>Bacteria</taxon>
        <taxon>Bacillati</taxon>
        <taxon>Bacillota</taxon>
        <taxon>Bacilli</taxon>
        <taxon>Lactobacillales</taxon>
        <taxon>Lactobacillaceae</taxon>
        <taxon>Liquorilactobacillus</taxon>
    </lineage>
</organism>
<dbReference type="STRING" id="1423806.FD15_GL001272"/>
<dbReference type="Proteomes" id="UP000050961">
    <property type="component" value="Unassembled WGS sequence"/>
</dbReference>
<dbReference type="PATRIC" id="fig|1423806.3.peg.1293"/>
<name>A0A023CWV3_9LACO</name>
<keyword evidence="2" id="KW-1185">Reference proteome</keyword>
<protein>
    <recommendedName>
        <fullName evidence="3">Bacteriophage abortive infection AbiH</fullName>
    </recommendedName>
</protein>
<evidence type="ECO:0008006" key="3">
    <source>
        <dbReference type="Google" id="ProtNLM"/>
    </source>
</evidence>
<gene>
    <name evidence="1" type="ORF">FD15_GL001272</name>
</gene>
<comment type="caution">
    <text evidence="1">The sequence shown here is derived from an EMBL/GenBank/DDBJ whole genome shotgun (WGS) entry which is preliminary data.</text>
</comment>
<proteinExistence type="predicted"/>
<reference evidence="1 2" key="1">
    <citation type="journal article" date="2015" name="Genome Announc.">
        <title>Expanding the biotechnology potential of lactobacilli through comparative genomics of 213 strains and associated genera.</title>
        <authorList>
            <person name="Sun Z."/>
            <person name="Harris H.M."/>
            <person name="McCann A."/>
            <person name="Guo C."/>
            <person name="Argimon S."/>
            <person name="Zhang W."/>
            <person name="Yang X."/>
            <person name="Jeffery I.B."/>
            <person name="Cooney J.C."/>
            <person name="Kagawa T.F."/>
            <person name="Liu W."/>
            <person name="Song Y."/>
            <person name="Salvetti E."/>
            <person name="Wrobel A."/>
            <person name="Rasinkangas P."/>
            <person name="Parkhill J."/>
            <person name="Rea M.C."/>
            <person name="O'Sullivan O."/>
            <person name="Ritari J."/>
            <person name="Douillard F.P."/>
            <person name="Paul Ross R."/>
            <person name="Yang R."/>
            <person name="Briner A.E."/>
            <person name="Felis G.E."/>
            <person name="de Vos W.M."/>
            <person name="Barrangou R."/>
            <person name="Klaenhammer T.R."/>
            <person name="Caufield P.W."/>
            <person name="Cui Y."/>
            <person name="Zhang H."/>
            <person name="O'Toole P.W."/>
        </authorList>
    </citation>
    <scope>NUCLEOTIDE SEQUENCE [LARGE SCALE GENOMIC DNA]</scope>
    <source>
        <strain evidence="1 2">DSM 21376</strain>
    </source>
</reference>
<evidence type="ECO:0000313" key="2">
    <source>
        <dbReference type="Proteomes" id="UP000050961"/>
    </source>
</evidence>
<accession>A0A023CWV3</accession>
<dbReference type="Pfam" id="PF14253">
    <property type="entry name" value="AbiH"/>
    <property type="match status" value="1"/>
</dbReference>
<dbReference type="RefSeq" id="WP_051993282.1">
    <property type="nucleotide sequence ID" value="NZ_AYZF01000013.1"/>
</dbReference>